<dbReference type="SUPFAM" id="SSF53335">
    <property type="entry name" value="S-adenosyl-L-methionine-dependent methyltransferases"/>
    <property type="match status" value="1"/>
</dbReference>
<dbReference type="Pfam" id="PF08241">
    <property type="entry name" value="Methyltransf_11"/>
    <property type="match status" value="1"/>
</dbReference>
<name>A0A1F4VCQ1_UNCKA</name>
<dbReference type="GO" id="GO:0008757">
    <property type="term" value="F:S-adenosylmethionine-dependent methyltransferase activity"/>
    <property type="evidence" value="ECO:0007669"/>
    <property type="project" value="InterPro"/>
</dbReference>
<dbReference type="AlphaFoldDB" id="A0A1F4VCQ1"/>
<gene>
    <name evidence="2" type="ORF">A3A78_03270</name>
</gene>
<dbReference type="InterPro" id="IPR013216">
    <property type="entry name" value="Methyltransf_11"/>
</dbReference>
<sequence length="238" mass="26830">MVSAYINHLVKSAEGNYVRRLEKFVGNLGLKVHKFLDVGCGGGEKTLLIAKACNAKEVYGMEIDEAGIKDARKRKIKIVKEDVSKEVWRVKDDTFDFVFSNNVIEHLFSVDNFLINIKRVLKKGGTLLLSTENLSAWHNTASLFLGFQPFSTTNICIKKHSIGNPFSSVSGEEKDAFWLHRSVFTSRALKEFLLLYGFKDLKPVVSGYYPFPNVIGNQFAELDPSHSVYIAFLAKNEK</sequence>
<dbReference type="Proteomes" id="UP000176504">
    <property type="component" value="Unassembled WGS sequence"/>
</dbReference>
<feature type="domain" description="Methyltransferase type 11" evidence="1">
    <location>
        <begin position="36"/>
        <end position="128"/>
    </location>
</feature>
<evidence type="ECO:0000259" key="1">
    <source>
        <dbReference type="Pfam" id="PF08241"/>
    </source>
</evidence>
<comment type="caution">
    <text evidence="2">The sequence shown here is derived from an EMBL/GenBank/DDBJ whole genome shotgun (WGS) entry which is preliminary data.</text>
</comment>
<dbReference type="CDD" id="cd02440">
    <property type="entry name" value="AdoMet_MTases"/>
    <property type="match status" value="1"/>
</dbReference>
<protein>
    <recommendedName>
        <fullName evidence="1">Methyltransferase type 11 domain-containing protein</fullName>
    </recommendedName>
</protein>
<dbReference type="EMBL" id="MEVI01000003">
    <property type="protein sequence ID" value="OGC54975.1"/>
    <property type="molecule type" value="Genomic_DNA"/>
</dbReference>
<organism evidence="2 3">
    <name type="scientific">candidate division WWE3 bacterium RIFCSPLOWO2_01_FULL_41_18</name>
    <dbReference type="NCBI Taxonomy" id="1802625"/>
    <lineage>
        <taxon>Bacteria</taxon>
        <taxon>Katanobacteria</taxon>
    </lineage>
</organism>
<proteinExistence type="predicted"/>
<evidence type="ECO:0000313" key="2">
    <source>
        <dbReference type="EMBL" id="OGC54975.1"/>
    </source>
</evidence>
<dbReference type="Gene3D" id="3.40.50.150">
    <property type="entry name" value="Vaccinia Virus protein VP39"/>
    <property type="match status" value="1"/>
</dbReference>
<reference evidence="2 3" key="1">
    <citation type="journal article" date="2016" name="Nat. Commun.">
        <title>Thousands of microbial genomes shed light on interconnected biogeochemical processes in an aquifer system.</title>
        <authorList>
            <person name="Anantharaman K."/>
            <person name="Brown C.T."/>
            <person name="Hug L.A."/>
            <person name="Sharon I."/>
            <person name="Castelle C.J."/>
            <person name="Probst A.J."/>
            <person name="Thomas B.C."/>
            <person name="Singh A."/>
            <person name="Wilkins M.J."/>
            <person name="Karaoz U."/>
            <person name="Brodie E.L."/>
            <person name="Williams K.H."/>
            <person name="Hubbard S.S."/>
            <person name="Banfield J.F."/>
        </authorList>
    </citation>
    <scope>NUCLEOTIDE SEQUENCE [LARGE SCALE GENOMIC DNA]</scope>
</reference>
<dbReference type="InterPro" id="IPR029063">
    <property type="entry name" value="SAM-dependent_MTases_sf"/>
</dbReference>
<evidence type="ECO:0000313" key="3">
    <source>
        <dbReference type="Proteomes" id="UP000176504"/>
    </source>
</evidence>
<accession>A0A1F4VCQ1</accession>
<dbReference type="PANTHER" id="PTHR43861">
    <property type="entry name" value="TRANS-ACONITATE 2-METHYLTRANSFERASE-RELATED"/>
    <property type="match status" value="1"/>
</dbReference>